<keyword evidence="10" id="KW-1185">Reference proteome</keyword>
<dbReference type="AlphaFoldDB" id="A0A177E1S4"/>
<organism evidence="9 10">
    <name type="scientific">Alternaria alternata</name>
    <name type="common">Alternaria rot fungus</name>
    <name type="synonym">Torula alternata</name>
    <dbReference type="NCBI Taxonomy" id="5599"/>
    <lineage>
        <taxon>Eukaryota</taxon>
        <taxon>Fungi</taxon>
        <taxon>Dikarya</taxon>
        <taxon>Ascomycota</taxon>
        <taxon>Pezizomycotina</taxon>
        <taxon>Dothideomycetes</taxon>
        <taxon>Pleosporomycetidae</taxon>
        <taxon>Pleosporales</taxon>
        <taxon>Pleosporineae</taxon>
        <taxon>Pleosporaceae</taxon>
        <taxon>Alternaria</taxon>
        <taxon>Alternaria sect. Alternaria</taxon>
        <taxon>Alternaria alternata complex</taxon>
    </lineage>
</organism>
<dbReference type="PROSITE" id="PS50048">
    <property type="entry name" value="ZN2_CY6_FUNGAL_2"/>
    <property type="match status" value="1"/>
</dbReference>
<dbReference type="VEuPathDB" id="FungiDB:CC77DRAFT_1015958"/>
<feature type="region of interest" description="Disordered" evidence="7">
    <location>
        <begin position="1"/>
        <end position="21"/>
    </location>
</feature>
<dbReference type="InterPro" id="IPR007219">
    <property type="entry name" value="XnlR_reg_dom"/>
</dbReference>
<evidence type="ECO:0000259" key="8">
    <source>
        <dbReference type="PROSITE" id="PS50048"/>
    </source>
</evidence>
<keyword evidence="5" id="KW-0804">Transcription</keyword>
<evidence type="ECO:0000256" key="3">
    <source>
        <dbReference type="ARBA" id="ARBA00023015"/>
    </source>
</evidence>
<feature type="region of interest" description="Disordered" evidence="7">
    <location>
        <begin position="62"/>
        <end position="87"/>
    </location>
</feature>
<dbReference type="GO" id="GO:0003677">
    <property type="term" value="F:DNA binding"/>
    <property type="evidence" value="ECO:0007669"/>
    <property type="project" value="UniProtKB-KW"/>
</dbReference>
<accession>A0A177E1S4</accession>
<dbReference type="SMART" id="SM00906">
    <property type="entry name" value="Fungal_trans"/>
    <property type="match status" value="1"/>
</dbReference>
<feature type="compositionally biased region" description="Polar residues" evidence="7">
    <location>
        <begin position="1"/>
        <end position="10"/>
    </location>
</feature>
<dbReference type="Pfam" id="PF00172">
    <property type="entry name" value="Zn_clus"/>
    <property type="match status" value="1"/>
</dbReference>
<keyword evidence="6" id="KW-0539">Nucleus</keyword>
<evidence type="ECO:0000313" key="9">
    <source>
        <dbReference type="EMBL" id="OAG24919.1"/>
    </source>
</evidence>
<dbReference type="Proteomes" id="UP000077248">
    <property type="component" value="Unassembled WGS sequence"/>
</dbReference>
<name>A0A177E1S4_ALTAL</name>
<dbReference type="CDD" id="cd12148">
    <property type="entry name" value="fungal_TF_MHR"/>
    <property type="match status" value="1"/>
</dbReference>
<keyword evidence="4" id="KW-0238">DNA-binding</keyword>
<dbReference type="InterPro" id="IPR036864">
    <property type="entry name" value="Zn2-C6_fun-type_DNA-bd_sf"/>
</dbReference>
<evidence type="ECO:0000256" key="4">
    <source>
        <dbReference type="ARBA" id="ARBA00023125"/>
    </source>
</evidence>
<dbReference type="SMART" id="SM00066">
    <property type="entry name" value="GAL4"/>
    <property type="match status" value="1"/>
</dbReference>
<dbReference type="EMBL" id="KV441470">
    <property type="protein sequence ID" value="OAG24919.1"/>
    <property type="molecule type" value="Genomic_DNA"/>
</dbReference>
<dbReference type="CDD" id="cd00067">
    <property type="entry name" value="GAL4"/>
    <property type="match status" value="1"/>
</dbReference>
<feature type="domain" description="Zn(2)-C6 fungal-type" evidence="8">
    <location>
        <begin position="26"/>
        <end position="59"/>
    </location>
</feature>
<dbReference type="PANTHER" id="PTHR47171">
    <property type="entry name" value="FARA-RELATED"/>
    <property type="match status" value="1"/>
</dbReference>
<dbReference type="InterPro" id="IPR052073">
    <property type="entry name" value="Amide_Lactam_Regulators"/>
</dbReference>
<evidence type="ECO:0000256" key="1">
    <source>
        <dbReference type="ARBA" id="ARBA00022723"/>
    </source>
</evidence>
<reference evidence="9 10" key="1">
    <citation type="submission" date="2016-05" db="EMBL/GenBank/DDBJ databases">
        <title>Comparative analysis of secretome profiles of manganese(II)-oxidizing ascomycete fungi.</title>
        <authorList>
            <consortium name="DOE Joint Genome Institute"/>
            <person name="Zeiner C.A."/>
            <person name="Purvine S.O."/>
            <person name="Zink E.M."/>
            <person name="Wu S."/>
            <person name="Pasa-Tolic L."/>
            <person name="Chaput D.L."/>
            <person name="Haridas S."/>
            <person name="Grigoriev I.V."/>
            <person name="Santelli C.M."/>
            <person name="Hansel C.M."/>
        </authorList>
    </citation>
    <scope>NUCLEOTIDE SEQUENCE [LARGE SCALE GENOMIC DNA]</scope>
    <source>
        <strain evidence="9 10">SRC1lrK2f</strain>
    </source>
</reference>
<dbReference type="OMA" id="RPFRIDL"/>
<keyword evidence="2" id="KW-0862">Zinc</keyword>
<dbReference type="PROSITE" id="PS00463">
    <property type="entry name" value="ZN2_CY6_FUNGAL_1"/>
    <property type="match status" value="1"/>
</dbReference>
<dbReference type="PANTHER" id="PTHR47171:SF1">
    <property type="entry name" value="ZN(II)2CYS6 TRANSCRIPTION FACTOR (EUROFUNG)"/>
    <property type="match status" value="1"/>
</dbReference>
<evidence type="ECO:0000256" key="2">
    <source>
        <dbReference type="ARBA" id="ARBA00022833"/>
    </source>
</evidence>
<protein>
    <recommendedName>
        <fullName evidence="8">Zn(2)-C6 fungal-type domain-containing protein</fullName>
    </recommendedName>
</protein>
<evidence type="ECO:0000256" key="7">
    <source>
        <dbReference type="SAM" id="MobiDB-lite"/>
    </source>
</evidence>
<dbReference type="Gene3D" id="4.10.240.10">
    <property type="entry name" value="Zn(2)-C6 fungal-type DNA-binding domain"/>
    <property type="match status" value="1"/>
</dbReference>
<dbReference type="RefSeq" id="XP_018390340.1">
    <property type="nucleotide sequence ID" value="XM_018524131.1"/>
</dbReference>
<keyword evidence="3" id="KW-0805">Transcription regulation</keyword>
<feature type="compositionally biased region" description="Basic residues" evidence="7">
    <location>
        <begin position="66"/>
        <end position="75"/>
    </location>
</feature>
<dbReference type="Pfam" id="PF04082">
    <property type="entry name" value="Fungal_trans"/>
    <property type="match status" value="1"/>
</dbReference>
<proteinExistence type="predicted"/>
<dbReference type="InterPro" id="IPR001138">
    <property type="entry name" value="Zn2Cys6_DnaBD"/>
</dbReference>
<feature type="region of interest" description="Disordered" evidence="7">
    <location>
        <begin position="677"/>
        <end position="703"/>
    </location>
</feature>
<dbReference type="GO" id="GO:0008270">
    <property type="term" value="F:zinc ion binding"/>
    <property type="evidence" value="ECO:0007669"/>
    <property type="project" value="InterPro"/>
</dbReference>
<evidence type="ECO:0000256" key="5">
    <source>
        <dbReference type="ARBA" id="ARBA00023163"/>
    </source>
</evidence>
<evidence type="ECO:0000313" key="10">
    <source>
        <dbReference type="Proteomes" id="UP000077248"/>
    </source>
</evidence>
<gene>
    <name evidence="9" type="ORF">CC77DRAFT_1015958</name>
</gene>
<dbReference type="KEGG" id="aalt:CC77DRAFT_1015958"/>
<feature type="region of interest" description="Disordered" evidence="7">
    <location>
        <begin position="99"/>
        <end position="141"/>
    </location>
</feature>
<evidence type="ECO:0000256" key="6">
    <source>
        <dbReference type="ARBA" id="ARBA00023242"/>
    </source>
</evidence>
<keyword evidence="1" id="KW-0479">Metal-binding</keyword>
<sequence>MSMQPESQPQPHARSTAPTRCRAAKACRVCHEKRVKCDASERGTPCTRCEQRQLPGCTLMQSRRGIYTRKPRRKPQGSTAGGCTDVSGSTGLAVSASTAAASSSPTVVHDAGTGAGTASTAESAERSPPEDEGVSSTTSTGCASSYREISWAATFDHLLERYHNNGDVLNKHSITYIGEAFPLGIVLENLREGGAHRHQLHHPGPPCGDQDAVAAAAAESPKLTHPPGMRPEELAFLEAKQAFTAPPDETVDALIGVFFERVFPLYPIVNPSELVLQHKTRRIPWILLHALCFMSATYCPLAMIHRAGFSTRTRARSAFYDKAKALFDMSYEGNKIIAVQVCIMMSFWGGGPGHYWNFYTWICTGVTIAETIGFHRSMAGANIASQDRSLIKRLWWILVIRDAMCASIVGRPFRIHLEQCDVDALTRDDFVYDDDADSSLLLVECMRSPLAQQSGAYQIHAAKLALLLRHIIAVRFNPKRKQDAGTPAVASLQEMMTAWRRELPGEFTWEDHINTHSNVFASTLRILYNHNVILAYVHSSIGSATVPEHGISGAEASPFSQQATATTAVLQDMLSDAAQQIASVSCNVVMTDDGQLPPHELFHGLFVASVVFYMMQTNGTTTTTGQKALVARAGVSGLMNCKMALHAARDTWDASPWITQLFDKVLCLGLPAAASAADSRAAGGGGGSEERGDVDGENDGVGAMEGGGGDGIMGFNDLSASFDLDGLGMMAGYYGATWPNHPFLGQFV</sequence>
<dbReference type="GeneID" id="29109725"/>
<dbReference type="GO" id="GO:0000981">
    <property type="term" value="F:DNA-binding transcription factor activity, RNA polymerase II-specific"/>
    <property type="evidence" value="ECO:0007669"/>
    <property type="project" value="InterPro"/>
</dbReference>
<dbReference type="GO" id="GO:0006351">
    <property type="term" value="P:DNA-templated transcription"/>
    <property type="evidence" value="ECO:0007669"/>
    <property type="project" value="InterPro"/>
</dbReference>
<dbReference type="SUPFAM" id="SSF57701">
    <property type="entry name" value="Zn2/Cys6 DNA-binding domain"/>
    <property type="match status" value="1"/>
</dbReference>